<gene>
    <name evidence="1" type="ORF">BZL30_4874</name>
</gene>
<organism evidence="1 2">
    <name type="scientific">Mycobacterium kansasii</name>
    <dbReference type="NCBI Taxonomy" id="1768"/>
    <lineage>
        <taxon>Bacteria</taxon>
        <taxon>Bacillati</taxon>
        <taxon>Actinomycetota</taxon>
        <taxon>Actinomycetes</taxon>
        <taxon>Mycobacteriales</taxon>
        <taxon>Mycobacteriaceae</taxon>
        <taxon>Mycobacterium</taxon>
    </lineage>
</organism>
<evidence type="ECO:0000313" key="2">
    <source>
        <dbReference type="Proteomes" id="UP000189229"/>
    </source>
</evidence>
<proteinExistence type="predicted"/>
<dbReference type="Proteomes" id="UP000189229">
    <property type="component" value="Unassembled WGS sequence"/>
</dbReference>
<protein>
    <submittedName>
        <fullName evidence="1">Uncharacterized protein</fullName>
    </submittedName>
</protein>
<dbReference type="AlphaFoldDB" id="A0A1V3X4A7"/>
<sequence>MVSRWPIRAARPATPVRTINSPPDGSSVHTVSLTARLYSFAAAFTW</sequence>
<comment type="caution">
    <text evidence="1">The sequence shown here is derived from an EMBL/GenBank/DDBJ whole genome shotgun (WGS) entry which is preliminary data.</text>
</comment>
<reference evidence="1 2" key="1">
    <citation type="submission" date="2017-02" db="EMBL/GenBank/DDBJ databases">
        <title>Complete genome sequences of Mycobacterium kansasii strains isolated from rhesus macaques.</title>
        <authorList>
            <person name="Panda A."/>
            <person name="Nagaraj S."/>
            <person name="Zhao X."/>
            <person name="Tettelin H."/>
            <person name="Detolla L.J."/>
        </authorList>
    </citation>
    <scope>NUCLEOTIDE SEQUENCE [LARGE SCALE GENOMIC DNA]</scope>
    <source>
        <strain evidence="1 2">11-3813</strain>
    </source>
</reference>
<evidence type="ECO:0000313" key="1">
    <source>
        <dbReference type="EMBL" id="OOK73970.1"/>
    </source>
</evidence>
<dbReference type="EMBL" id="MVBM01000004">
    <property type="protein sequence ID" value="OOK73970.1"/>
    <property type="molecule type" value="Genomic_DNA"/>
</dbReference>
<name>A0A1V3X4A7_MYCKA</name>
<accession>A0A1V3X4A7</accession>